<accession>X1RVM3</accession>
<protein>
    <recommendedName>
        <fullName evidence="2">Calcineurin-like phosphoesterase domain-containing protein</fullName>
    </recommendedName>
</protein>
<organism evidence="1">
    <name type="scientific">marine sediment metagenome</name>
    <dbReference type="NCBI Taxonomy" id="412755"/>
    <lineage>
        <taxon>unclassified sequences</taxon>
        <taxon>metagenomes</taxon>
        <taxon>ecological metagenomes</taxon>
    </lineage>
</organism>
<name>X1RVM3_9ZZZZ</name>
<feature type="non-terminal residue" evidence="1">
    <location>
        <position position="71"/>
    </location>
</feature>
<dbReference type="InterPro" id="IPR029052">
    <property type="entry name" value="Metallo-depent_PP-like"/>
</dbReference>
<evidence type="ECO:0008006" key="2">
    <source>
        <dbReference type="Google" id="ProtNLM"/>
    </source>
</evidence>
<comment type="caution">
    <text evidence="1">The sequence shown here is derived from an EMBL/GenBank/DDBJ whole genome shotgun (WGS) entry which is preliminary data.</text>
</comment>
<dbReference type="EMBL" id="BARW01005965">
    <property type="protein sequence ID" value="GAI84822.1"/>
    <property type="molecule type" value="Genomic_DNA"/>
</dbReference>
<gene>
    <name evidence="1" type="ORF">S12H4_12478</name>
</gene>
<dbReference type="AlphaFoldDB" id="X1RVM3"/>
<feature type="non-terminal residue" evidence="1">
    <location>
        <position position="1"/>
    </location>
</feature>
<dbReference type="SUPFAM" id="SSF56300">
    <property type="entry name" value="Metallo-dependent phosphatases"/>
    <property type="match status" value="1"/>
</dbReference>
<proteinExistence type="predicted"/>
<reference evidence="1" key="1">
    <citation type="journal article" date="2014" name="Front. Microbiol.">
        <title>High frequency of phylogenetically diverse reductive dehalogenase-homologous genes in deep subseafloor sedimentary metagenomes.</title>
        <authorList>
            <person name="Kawai M."/>
            <person name="Futagami T."/>
            <person name="Toyoda A."/>
            <person name="Takaki Y."/>
            <person name="Nishi S."/>
            <person name="Hori S."/>
            <person name="Arai W."/>
            <person name="Tsubouchi T."/>
            <person name="Morono Y."/>
            <person name="Uchiyama I."/>
            <person name="Ito T."/>
            <person name="Fujiyama A."/>
            <person name="Inagaki F."/>
            <person name="Takami H."/>
        </authorList>
    </citation>
    <scope>NUCLEOTIDE SEQUENCE</scope>
    <source>
        <strain evidence="1">Expedition CK06-06</strain>
    </source>
</reference>
<evidence type="ECO:0000313" key="1">
    <source>
        <dbReference type="EMBL" id="GAI84822.1"/>
    </source>
</evidence>
<sequence>VFAAESATISQAKEWYNIYSDSIKNLDVPIFNMVGNHDVVGIYYKKDISNEPGYNKEMYRDYFGPTYYSFD</sequence>